<dbReference type="EMBL" id="JABEYB010000021">
    <property type="protein sequence ID" value="NNU78303.1"/>
    <property type="molecule type" value="Genomic_DNA"/>
</dbReference>
<dbReference type="PROSITE" id="PS01039">
    <property type="entry name" value="SBP_BACTERIAL_3"/>
    <property type="match status" value="1"/>
</dbReference>
<comment type="subcellular location">
    <subcellularLocation>
        <location evidence="1">Cell envelope</location>
    </subcellularLocation>
</comment>
<name>A0A7Y3T097_9CLOT</name>
<evidence type="ECO:0000313" key="6">
    <source>
        <dbReference type="EMBL" id="NNU78303.1"/>
    </source>
</evidence>
<evidence type="ECO:0000256" key="3">
    <source>
        <dbReference type="ARBA" id="ARBA00022729"/>
    </source>
</evidence>
<protein>
    <submittedName>
        <fullName evidence="6">Amino acid ABC transporter substrate-binding protein</fullName>
    </submittedName>
</protein>
<dbReference type="GO" id="GO:0030313">
    <property type="term" value="C:cell envelope"/>
    <property type="evidence" value="ECO:0007669"/>
    <property type="project" value="UniProtKB-SubCell"/>
</dbReference>
<evidence type="ECO:0000256" key="2">
    <source>
        <dbReference type="ARBA" id="ARBA00010333"/>
    </source>
</evidence>
<dbReference type="SUPFAM" id="SSF53850">
    <property type="entry name" value="Periplasmic binding protein-like II"/>
    <property type="match status" value="1"/>
</dbReference>
<dbReference type="CDD" id="cd13530">
    <property type="entry name" value="PBP2_peptides_like"/>
    <property type="match status" value="1"/>
</dbReference>
<comment type="caution">
    <text evidence="6">The sequence shown here is derived from an EMBL/GenBank/DDBJ whole genome shotgun (WGS) entry which is preliminary data.</text>
</comment>
<dbReference type="SMART" id="SM00062">
    <property type="entry name" value="PBPb"/>
    <property type="match status" value="1"/>
</dbReference>
<sequence>MYKYSQYYKWGNAKLKKFMSIILIVTMASVLLVGCGQKQAKVNSLEAVKASGKLTVGLDDSYPPMEFRDSKNKLVGFDVDLGDAVGKKLGVKTEYITNDFNGMVLALGSSKFNVIISAMSITDARKKSINFSDSYVMGGQVAIIKQGNTKITKIDDLKGKLVACQLGSTGDTAATAMKGLKEVKRYDKITDAYQDLSIGRVDAVVMDAQVGQYYVAKKPGQFKVLNEQISKEPIGIGFKKQDKELQEAIQKALNELKSDGTLSKISQKWFGFDAYKK</sequence>
<dbReference type="InterPro" id="IPR001638">
    <property type="entry name" value="Solute-binding_3/MltF_N"/>
</dbReference>
<evidence type="ECO:0000256" key="4">
    <source>
        <dbReference type="RuleBase" id="RU003744"/>
    </source>
</evidence>
<comment type="similarity">
    <text evidence="2 4">Belongs to the bacterial solute-binding protein 3 family.</text>
</comment>
<evidence type="ECO:0000256" key="1">
    <source>
        <dbReference type="ARBA" id="ARBA00004196"/>
    </source>
</evidence>
<gene>
    <name evidence="6" type="ORF">HLQ16_20535</name>
</gene>
<dbReference type="Pfam" id="PF00497">
    <property type="entry name" value="SBP_bac_3"/>
    <property type="match status" value="1"/>
</dbReference>
<organism evidence="6 7">
    <name type="scientific">Clostridium estertheticum</name>
    <dbReference type="NCBI Taxonomy" id="238834"/>
    <lineage>
        <taxon>Bacteria</taxon>
        <taxon>Bacillati</taxon>
        <taxon>Bacillota</taxon>
        <taxon>Clostridia</taxon>
        <taxon>Eubacteriales</taxon>
        <taxon>Clostridiaceae</taxon>
        <taxon>Clostridium</taxon>
    </lineage>
</organism>
<keyword evidence="3" id="KW-0732">Signal</keyword>
<evidence type="ECO:0000259" key="5">
    <source>
        <dbReference type="SMART" id="SM00062"/>
    </source>
</evidence>
<reference evidence="6 7" key="1">
    <citation type="submission" date="2020-05" db="EMBL/GenBank/DDBJ databases">
        <title>Complete genome of Clostridium estertheticum subspecies estertheticum, isolated from Vacuum packed lamb meat from New Zealand imported to Switzerland.</title>
        <authorList>
            <person name="Wambui J."/>
            <person name="Stevens M.J.A."/>
            <person name="Stephan R."/>
        </authorList>
    </citation>
    <scope>NUCLEOTIDE SEQUENCE [LARGE SCALE GENOMIC DNA]</scope>
    <source>
        <strain evidence="6 7">CEST001</strain>
    </source>
</reference>
<dbReference type="PANTHER" id="PTHR35936">
    <property type="entry name" value="MEMBRANE-BOUND LYTIC MUREIN TRANSGLYCOSYLASE F"/>
    <property type="match status" value="1"/>
</dbReference>
<proteinExistence type="inferred from homology"/>
<dbReference type="PROSITE" id="PS51257">
    <property type="entry name" value="PROKAR_LIPOPROTEIN"/>
    <property type="match status" value="1"/>
</dbReference>
<dbReference type="AlphaFoldDB" id="A0A7Y3T097"/>
<dbReference type="PANTHER" id="PTHR35936:SF34">
    <property type="entry name" value="ABC TRANSPORTER EXTRACELLULAR-BINDING PROTEIN YCKB-RELATED"/>
    <property type="match status" value="1"/>
</dbReference>
<dbReference type="Proteomes" id="UP000531659">
    <property type="component" value="Unassembled WGS sequence"/>
</dbReference>
<dbReference type="Gene3D" id="3.40.190.10">
    <property type="entry name" value="Periplasmic binding protein-like II"/>
    <property type="match status" value="2"/>
</dbReference>
<feature type="domain" description="Solute-binding protein family 3/N-terminal" evidence="5">
    <location>
        <begin position="53"/>
        <end position="273"/>
    </location>
</feature>
<evidence type="ECO:0000313" key="7">
    <source>
        <dbReference type="Proteomes" id="UP000531659"/>
    </source>
</evidence>
<dbReference type="InterPro" id="IPR018313">
    <property type="entry name" value="SBP_3_CS"/>
</dbReference>
<accession>A0A7Y3T097</accession>